<comment type="similarity">
    <text evidence="1">Belongs to the cytochrome P450 family.</text>
</comment>
<keyword evidence="3" id="KW-0408">Iron</keyword>
<dbReference type="AlphaFoldDB" id="A0A915DMF7"/>
<evidence type="ECO:0000256" key="3">
    <source>
        <dbReference type="ARBA" id="ARBA00023004"/>
    </source>
</evidence>
<evidence type="ECO:0000256" key="4">
    <source>
        <dbReference type="ARBA" id="ARBA00023033"/>
    </source>
</evidence>
<dbReference type="GO" id="GO:0005737">
    <property type="term" value="C:cytoplasm"/>
    <property type="evidence" value="ECO:0007669"/>
    <property type="project" value="TreeGrafter"/>
</dbReference>
<dbReference type="WBParaSite" id="jg20917">
    <property type="protein sequence ID" value="jg20917"/>
    <property type="gene ID" value="jg20917"/>
</dbReference>
<dbReference type="SUPFAM" id="SSF48264">
    <property type="entry name" value="Cytochrome P450"/>
    <property type="match status" value="1"/>
</dbReference>
<dbReference type="GO" id="GO:0006805">
    <property type="term" value="P:xenobiotic metabolic process"/>
    <property type="evidence" value="ECO:0007669"/>
    <property type="project" value="TreeGrafter"/>
</dbReference>
<accession>A0A915DMF7</accession>
<organism evidence="5 6">
    <name type="scientific">Ditylenchus dipsaci</name>
    <dbReference type="NCBI Taxonomy" id="166011"/>
    <lineage>
        <taxon>Eukaryota</taxon>
        <taxon>Metazoa</taxon>
        <taxon>Ecdysozoa</taxon>
        <taxon>Nematoda</taxon>
        <taxon>Chromadorea</taxon>
        <taxon>Rhabditida</taxon>
        <taxon>Tylenchina</taxon>
        <taxon>Tylenchomorpha</taxon>
        <taxon>Sphaerularioidea</taxon>
        <taxon>Anguinidae</taxon>
        <taxon>Anguininae</taxon>
        <taxon>Ditylenchus</taxon>
    </lineage>
</organism>
<keyword evidence="2" id="KW-0479">Metal-binding</keyword>
<reference evidence="6" key="1">
    <citation type="submission" date="2022-11" db="UniProtKB">
        <authorList>
            <consortium name="WormBaseParasite"/>
        </authorList>
    </citation>
    <scope>IDENTIFICATION</scope>
</reference>
<dbReference type="PANTHER" id="PTHR24300">
    <property type="entry name" value="CYTOCHROME P450 508A4-RELATED"/>
    <property type="match status" value="1"/>
</dbReference>
<dbReference type="GO" id="GO:0006082">
    <property type="term" value="P:organic acid metabolic process"/>
    <property type="evidence" value="ECO:0007669"/>
    <property type="project" value="TreeGrafter"/>
</dbReference>
<protein>
    <submittedName>
        <fullName evidence="6">Uncharacterized protein</fullName>
    </submittedName>
</protein>
<dbReference type="Proteomes" id="UP000887574">
    <property type="component" value="Unplaced"/>
</dbReference>
<dbReference type="Pfam" id="PF00067">
    <property type="entry name" value="p450"/>
    <property type="match status" value="1"/>
</dbReference>
<sequence length="415" mass="48600">MSLQLIEEPNKRGNQINYKKAASFDGDDAEDELQLWKHAEGNAWSNGKWRLKNEQKMTSTSWRTLIAQFVDQPYLKRSSWKWQQNIRIMNQQTAGVSLLPSSKSSRKKLEDGKTAQIIKQDLMNMPNITNVPFLRQIQNFSAYQKKDDLSPSTLEDLRDYAASKQMCLLMKMSCDCTFSTLDKQEPAICPKISPEVFKEAYQLEQEKRPFFRSPQNNLFVMPSSSARDKNTADLYEKLLQGGWTFLQLKEYKAAFHVIVPSLEWPNHFSYCGQRHKRNKQSHYLIPLIDVAVGSIINQLTFGFRFIGETRKEFYELKAIMAEHVQMFTEPFSSLVIAMPWLRYFPRQYKRKKENGVWKEDDTYLVDAFLHEMEQNTNKEEKDQYFNMNSLRGLAPDFFFAGQETTSNTLNFLCYT</sequence>
<dbReference type="InterPro" id="IPR036396">
    <property type="entry name" value="Cyt_P450_sf"/>
</dbReference>
<keyword evidence="4" id="KW-0560">Oxidoreductase</keyword>
<keyword evidence="5" id="KW-1185">Reference proteome</keyword>
<dbReference type="InterPro" id="IPR050182">
    <property type="entry name" value="Cytochrome_P450_fam2"/>
</dbReference>
<dbReference type="GO" id="GO:0020037">
    <property type="term" value="F:heme binding"/>
    <property type="evidence" value="ECO:0007669"/>
    <property type="project" value="InterPro"/>
</dbReference>
<dbReference type="InterPro" id="IPR001128">
    <property type="entry name" value="Cyt_P450"/>
</dbReference>
<evidence type="ECO:0000313" key="5">
    <source>
        <dbReference type="Proteomes" id="UP000887574"/>
    </source>
</evidence>
<dbReference type="GO" id="GO:0016712">
    <property type="term" value="F:oxidoreductase activity, acting on paired donors, with incorporation or reduction of molecular oxygen, reduced flavin or flavoprotein as one donor, and incorporation of one atom of oxygen"/>
    <property type="evidence" value="ECO:0007669"/>
    <property type="project" value="TreeGrafter"/>
</dbReference>
<dbReference type="Gene3D" id="1.10.630.10">
    <property type="entry name" value="Cytochrome P450"/>
    <property type="match status" value="1"/>
</dbReference>
<name>A0A915DMF7_9BILA</name>
<dbReference type="PANTHER" id="PTHR24300:SF375">
    <property type="entry name" value="CYTOCHROME P450 FAMILY"/>
    <property type="match status" value="1"/>
</dbReference>
<evidence type="ECO:0000256" key="1">
    <source>
        <dbReference type="ARBA" id="ARBA00010617"/>
    </source>
</evidence>
<keyword evidence="4" id="KW-0503">Monooxygenase</keyword>
<proteinExistence type="inferred from homology"/>
<evidence type="ECO:0000313" key="6">
    <source>
        <dbReference type="WBParaSite" id="jg20917"/>
    </source>
</evidence>
<evidence type="ECO:0000256" key="2">
    <source>
        <dbReference type="ARBA" id="ARBA00022723"/>
    </source>
</evidence>
<dbReference type="GO" id="GO:0005506">
    <property type="term" value="F:iron ion binding"/>
    <property type="evidence" value="ECO:0007669"/>
    <property type="project" value="InterPro"/>
</dbReference>